<accession>A0ACC0P0R0</accession>
<gene>
    <name evidence="1" type="ORF">RHMOL_Rhmol04G0082500</name>
</gene>
<name>A0ACC0P0R0_RHOML</name>
<evidence type="ECO:0000313" key="1">
    <source>
        <dbReference type="EMBL" id="KAI8558323.1"/>
    </source>
</evidence>
<evidence type="ECO:0000313" key="2">
    <source>
        <dbReference type="Proteomes" id="UP001062846"/>
    </source>
</evidence>
<keyword evidence="2" id="KW-1185">Reference proteome</keyword>
<comment type="caution">
    <text evidence="1">The sequence shown here is derived from an EMBL/GenBank/DDBJ whole genome shotgun (WGS) entry which is preliminary data.</text>
</comment>
<reference evidence="1" key="1">
    <citation type="submission" date="2022-02" db="EMBL/GenBank/DDBJ databases">
        <title>Plant Genome Project.</title>
        <authorList>
            <person name="Zhang R.-G."/>
        </authorList>
    </citation>
    <scope>NUCLEOTIDE SEQUENCE</scope>
    <source>
        <strain evidence="1">AT1</strain>
    </source>
</reference>
<protein>
    <submittedName>
        <fullName evidence="1">Uncharacterized protein</fullName>
    </submittedName>
</protein>
<dbReference type="EMBL" id="CM046391">
    <property type="protein sequence ID" value="KAI8558323.1"/>
    <property type="molecule type" value="Genomic_DNA"/>
</dbReference>
<dbReference type="Proteomes" id="UP001062846">
    <property type="component" value="Chromosome 4"/>
</dbReference>
<sequence length="722" mass="82010">MSSIKPQSKNQLEFSLESMSIGEILTFLEWSLRQYHVPENGVESETVMTPKKTSLANTQRRMEGTGLAHEIESKNRSKTSLKAYVKLDLTLTAFYSWPTWRRYIRASPMGDVKSDVDGGTPPLGLLHRSSSMVLEQKNKPISLFSRMETRFQVLAKSPKYMIPELVSKNIMMMDKLGGLGKRIRLLQPGPTPEIVPVCEVQKARKVKELGSRRVRRSGIRRAVRSAQAVASEISSTVKEVVMFKLRVRGPCFESKYPSISYQKMQAPALTEDEKMLQNYVPVYVMLPLEVITVDNVLENRTGLEKQLKKLRTAGVDGVMLDVWWGIVESKGPKQYDWSAYRSLFQLVQECGLKLQAIMSFHQCGGNVGDAVNIPLPQWILDIGESDPDIFYTNMKGNRNKEYLTMGVDNLPLFVGRTAVEIYTDYMKSFRDTMSDFLEAGFVIDIEVGLGPAGELRYPSYPENQGWAYPGIGEFQVRLTSVTFAEFKEAAIGAGHPKWKLPDNAGEYNDTPESTGFFRPNGTYLTEEGKFFLTWYSNKLLSHGDQILDEANKVFLGCKVKLAAKVSGIHWWYKDDSHAAELTSGFYNLKDRDGYRPIARMLSRHYAIFNFTCLEMRDSEQRADAKSGPEELVQQVLSGGWREEVEVAGENALPRYDRAAYNQILLNARPNGVNRDGPPKLRMYGVTYLRLSDDLLDWNNFRIFKTFVKKMHADQFPGPEYKT</sequence>
<proteinExistence type="predicted"/>
<organism evidence="1 2">
    <name type="scientific">Rhododendron molle</name>
    <name type="common">Chinese azalea</name>
    <name type="synonym">Azalea mollis</name>
    <dbReference type="NCBI Taxonomy" id="49168"/>
    <lineage>
        <taxon>Eukaryota</taxon>
        <taxon>Viridiplantae</taxon>
        <taxon>Streptophyta</taxon>
        <taxon>Embryophyta</taxon>
        <taxon>Tracheophyta</taxon>
        <taxon>Spermatophyta</taxon>
        <taxon>Magnoliopsida</taxon>
        <taxon>eudicotyledons</taxon>
        <taxon>Gunneridae</taxon>
        <taxon>Pentapetalae</taxon>
        <taxon>asterids</taxon>
        <taxon>Ericales</taxon>
        <taxon>Ericaceae</taxon>
        <taxon>Ericoideae</taxon>
        <taxon>Rhodoreae</taxon>
        <taxon>Rhododendron</taxon>
    </lineage>
</organism>